<proteinExistence type="predicted"/>
<gene>
    <name evidence="1" type="ORF">NI17_010050</name>
</gene>
<dbReference type="RefSeq" id="WP_068693747.1">
    <property type="nucleotide sequence ID" value="NZ_CP063196.1"/>
</dbReference>
<dbReference type="AlphaFoldDB" id="A0A399G0M7"/>
<reference evidence="1" key="1">
    <citation type="submission" date="2020-10" db="EMBL/GenBank/DDBJ databases">
        <title>De novo genome project of the cellulose decomposer Thermobifida halotolerans type strain.</title>
        <authorList>
            <person name="Nagy I."/>
            <person name="Horvath B."/>
            <person name="Kukolya J."/>
            <person name="Nagy I."/>
            <person name="Orsini M."/>
        </authorList>
    </citation>
    <scope>NUCLEOTIDE SEQUENCE</scope>
    <source>
        <strain evidence="1">DSM 44931</strain>
    </source>
</reference>
<name>A0A399G0M7_9ACTN</name>
<protein>
    <submittedName>
        <fullName evidence="1">Uncharacterized protein</fullName>
    </submittedName>
</protein>
<evidence type="ECO:0000313" key="2">
    <source>
        <dbReference type="Proteomes" id="UP000265719"/>
    </source>
</evidence>
<keyword evidence="2" id="KW-1185">Reference proteome</keyword>
<dbReference type="EMBL" id="CP063196">
    <property type="protein sequence ID" value="UOE21418.1"/>
    <property type="molecule type" value="Genomic_DNA"/>
</dbReference>
<organism evidence="1 2">
    <name type="scientific">Thermobifida halotolerans</name>
    <dbReference type="NCBI Taxonomy" id="483545"/>
    <lineage>
        <taxon>Bacteria</taxon>
        <taxon>Bacillati</taxon>
        <taxon>Actinomycetota</taxon>
        <taxon>Actinomycetes</taxon>
        <taxon>Streptosporangiales</taxon>
        <taxon>Nocardiopsidaceae</taxon>
        <taxon>Thermobifida</taxon>
    </lineage>
</organism>
<dbReference type="Proteomes" id="UP000265719">
    <property type="component" value="Chromosome"/>
</dbReference>
<dbReference type="KEGG" id="thao:NI17_010050"/>
<sequence>MTRWNITRIDSGTYLVALPARIVASEKGWEVPAGSAPLGNTEPVTGATVTQVRDTVAALAWSTIQKGALPVPADQVAAVRLFSTVVTDHPRTGDMSGPVIQVPALADRSQTWWVATEEEAGVLAGHGQSGKTVHEAAAKLVEGLMLELEVNPQGVPENWSGIQLQLTSRKTYPVDVLAA</sequence>
<accession>A0A399G0M7</accession>
<evidence type="ECO:0000313" key="1">
    <source>
        <dbReference type="EMBL" id="UOE21418.1"/>
    </source>
</evidence>